<dbReference type="EMBL" id="AE000513">
    <property type="protein sequence ID" value="AAF10607.1"/>
    <property type="molecule type" value="Genomic_DNA"/>
</dbReference>
<organism evidence="2 3">
    <name type="scientific">Deinococcus radiodurans (strain ATCC 13939 / DSM 20539 / JCM 16871 / CCUG 27074 / LMG 4051 / NBRC 15346 / NCIMB 9279 / VKM B-1422 / R1)</name>
    <dbReference type="NCBI Taxonomy" id="243230"/>
    <lineage>
        <taxon>Bacteria</taxon>
        <taxon>Thermotogati</taxon>
        <taxon>Deinococcota</taxon>
        <taxon>Deinococci</taxon>
        <taxon>Deinococcales</taxon>
        <taxon>Deinococcaceae</taxon>
        <taxon>Deinococcus</taxon>
    </lineage>
</organism>
<protein>
    <submittedName>
        <fullName evidence="2">Uncharacterized protein</fullName>
    </submittedName>
</protein>
<dbReference type="PaxDb" id="243230-DR_1023"/>
<feature type="region of interest" description="Disordered" evidence="1">
    <location>
        <begin position="54"/>
        <end position="79"/>
    </location>
</feature>
<feature type="compositionally biased region" description="Acidic residues" evidence="1">
    <location>
        <begin position="12"/>
        <end position="25"/>
    </location>
</feature>
<dbReference type="HOGENOM" id="CLU_1515499_0_0_0"/>
<feature type="region of interest" description="Disordered" evidence="1">
    <location>
        <begin position="110"/>
        <end position="177"/>
    </location>
</feature>
<feature type="region of interest" description="Disordered" evidence="1">
    <location>
        <begin position="1"/>
        <end position="28"/>
    </location>
</feature>
<dbReference type="PATRIC" id="fig|243230.17.peg.1215"/>
<keyword evidence="3" id="KW-1185">Reference proteome</keyword>
<reference evidence="2 3" key="1">
    <citation type="journal article" date="1999" name="Science">
        <title>Genome sequence of the radioresistant bacterium Deinococcus radiodurans R1.</title>
        <authorList>
            <person name="White O."/>
            <person name="Eisen J.A."/>
            <person name="Heidelberg J.F."/>
            <person name="Hickey E.K."/>
            <person name="Peterson J.D."/>
            <person name="Dodson R.J."/>
            <person name="Haft D.H."/>
            <person name="Gwinn M.L."/>
            <person name="Nelson W.C."/>
            <person name="Richardson D.L."/>
            <person name="Moffat K.S."/>
            <person name="Qin H."/>
            <person name="Jiang L."/>
            <person name="Pamphile W."/>
            <person name="Crosby M."/>
            <person name="Shen M."/>
            <person name="Vamathevan J.J."/>
            <person name="Lam P."/>
            <person name="McDonald L."/>
            <person name="Utterback T."/>
            <person name="Zalewski C."/>
            <person name="Makarova K.S."/>
            <person name="Aravind L."/>
            <person name="Daly M.J."/>
            <person name="Minton K.W."/>
            <person name="Fleischmann R.D."/>
            <person name="Ketchum K.A."/>
            <person name="Nelson K.E."/>
            <person name="Salzberg S."/>
            <person name="Smith H.O."/>
            <person name="Venter J.C."/>
            <person name="Fraser C.M."/>
        </authorList>
    </citation>
    <scope>NUCLEOTIDE SEQUENCE [LARGE SCALE GENOMIC DNA]</scope>
    <source>
        <strain evidence="3">ATCC 13939 / DSM 20539 / JCM 16871 / LMG 4051 / NBRC 15346 / NCIMB 9279 / R1 / VKM B-1422</strain>
    </source>
</reference>
<dbReference type="AlphaFoldDB" id="Q9RVK4"/>
<evidence type="ECO:0000256" key="1">
    <source>
        <dbReference type="SAM" id="MobiDB-lite"/>
    </source>
</evidence>
<dbReference type="KEGG" id="dra:DR_1023"/>
<gene>
    <name evidence="2" type="ordered locus">DR_1023</name>
</gene>
<feature type="compositionally biased region" description="Low complexity" evidence="1">
    <location>
        <begin position="54"/>
        <end position="64"/>
    </location>
</feature>
<sequence length="177" mass="18549">MGRAGDRSAEPIEAEAEATDPEDTMPEVIVTEVPEVSEEPLPTDDLVQIEEAQLDAASDLPDAALPEEPEAAPPVAEAPALSFESVPLDLPPDATLVISAQPGDVLVMTEESDLMEASSEAQAVEDAALPPAEQDLALPEEPSSTEPSPARPRKDKASGGEIAKPAKAIARKRTTRK</sequence>
<dbReference type="EnsemblBacteria" id="AAF10607">
    <property type="protein sequence ID" value="AAF10607"/>
    <property type="gene ID" value="DR_1023"/>
</dbReference>
<name>Q9RVK4_DEIRA</name>
<dbReference type="InParanoid" id="Q9RVK4"/>
<proteinExistence type="predicted"/>
<dbReference type="PIR" id="A75446">
    <property type="entry name" value="A75446"/>
</dbReference>
<evidence type="ECO:0000313" key="2">
    <source>
        <dbReference type="EMBL" id="AAF10607.1"/>
    </source>
</evidence>
<accession>Q9RVK4</accession>
<feature type="compositionally biased region" description="Basic and acidic residues" evidence="1">
    <location>
        <begin position="1"/>
        <end position="10"/>
    </location>
</feature>
<feature type="compositionally biased region" description="Low complexity" evidence="1">
    <location>
        <begin position="139"/>
        <end position="148"/>
    </location>
</feature>
<evidence type="ECO:0000313" key="3">
    <source>
        <dbReference type="Proteomes" id="UP000002524"/>
    </source>
</evidence>
<dbReference type="Proteomes" id="UP000002524">
    <property type="component" value="Chromosome 1"/>
</dbReference>
<dbReference type="STRING" id="243230.DR_1023"/>